<sequence>MVDGAVDEGGGHVLVTQDASPSGDFDVGDVDDAPSTNTRMAKKTCVSEGIGSGSGSASQKLRRYYRQTEKLFHKSILTMLPNPEPAASEPMGACHEPPLKGDTNSPPKHVLIDHHWLPKNHMRCAYK</sequence>
<feature type="region of interest" description="Disordered" evidence="1">
    <location>
        <begin position="80"/>
        <end position="105"/>
    </location>
</feature>
<evidence type="ECO:0000313" key="2">
    <source>
        <dbReference type="EMBL" id="EIJ28013.1"/>
    </source>
</evidence>
<proteinExistence type="predicted"/>
<accession>A0AA87LQP9</accession>
<evidence type="ECO:0000256" key="1">
    <source>
        <dbReference type="SAM" id="MobiDB-lite"/>
    </source>
</evidence>
<gene>
    <name evidence="2" type="ORF">HMPREF1313_1007</name>
</gene>
<dbReference type="AlphaFoldDB" id="A0AA87LQP9"/>
<comment type="caution">
    <text evidence="2">The sequence shown here is derived from an EMBL/GenBank/DDBJ whole genome shotgun (WGS) entry which is preliminary data.</text>
</comment>
<feature type="region of interest" description="Disordered" evidence="1">
    <location>
        <begin position="1"/>
        <end position="61"/>
    </location>
</feature>
<evidence type="ECO:0000313" key="3">
    <source>
        <dbReference type="Proteomes" id="UP000006410"/>
    </source>
</evidence>
<name>A0AA87LQP9_BIFLL</name>
<organism evidence="2 3">
    <name type="scientific">Bifidobacterium longum subsp. longum 1-6B</name>
    <dbReference type="NCBI Taxonomy" id="1161744"/>
    <lineage>
        <taxon>Bacteria</taxon>
        <taxon>Bacillati</taxon>
        <taxon>Actinomycetota</taxon>
        <taxon>Actinomycetes</taxon>
        <taxon>Bifidobacteriales</taxon>
        <taxon>Bifidobacteriaceae</taxon>
        <taxon>Bifidobacterium</taxon>
    </lineage>
</organism>
<protein>
    <submittedName>
        <fullName evidence="2">Uncharacterized protein</fullName>
    </submittedName>
</protein>
<dbReference type="Proteomes" id="UP000006410">
    <property type="component" value="Unassembled WGS sequence"/>
</dbReference>
<reference evidence="2 3" key="1">
    <citation type="journal article" date="2013" name="Genome Announc.">
        <title>Draft Genome Sequences of Two Pairs of Human Intestinal Bifidobacterium longum subsp. longum Strains, 44B and 1-6B and 35B and 2-2B, Consecutively Isolated from Two Children after a 5-Year Time Period.</title>
        <authorList>
            <person name="Shkoporov A.N."/>
            <person name="Efimov B.A."/>
            <person name="Khokhlova E.V."/>
            <person name="Chaplin A.V."/>
            <person name="Kafarskaya L.I."/>
            <person name="Durkin A.S."/>
            <person name="McCorrison J."/>
            <person name="Torralba M."/>
            <person name="Gillis M."/>
            <person name="Sutton G."/>
            <person name="Weibel D.B."/>
            <person name="Nelson K.E."/>
            <person name="Smeianov V.V."/>
        </authorList>
    </citation>
    <scope>NUCLEOTIDE SEQUENCE [LARGE SCALE GENOMIC DNA]</scope>
    <source>
        <strain evidence="2 3">1-6B</strain>
    </source>
</reference>
<dbReference type="EMBL" id="AJTF01000025">
    <property type="protein sequence ID" value="EIJ28013.1"/>
    <property type="molecule type" value="Genomic_DNA"/>
</dbReference>